<dbReference type="InterPro" id="IPR010753">
    <property type="entry name" value="DUF1330"/>
</dbReference>
<dbReference type="SUPFAM" id="SSF54909">
    <property type="entry name" value="Dimeric alpha+beta barrel"/>
    <property type="match status" value="1"/>
</dbReference>
<gene>
    <name evidence="2" type="ORF">OL599_12435</name>
</gene>
<evidence type="ECO:0000313" key="2">
    <source>
        <dbReference type="EMBL" id="MCW3475382.1"/>
    </source>
</evidence>
<dbReference type="PANTHER" id="PTHR41521:SF4">
    <property type="entry name" value="BLR0684 PROTEIN"/>
    <property type="match status" value="1"/>
</dbReference>
<organism evidence="2 3">
    <name type="scientific">Limobrevibacterium gyesilva</name>
    <dbReference type="NCBI Taxonomy" id="2991712"/>
    <lineage>
        <taxon>Bacteria</taxon>
        <taxon>Pseudomonadati</taxon>
        <taxon>Pseudomonadota</taxon>
        <taxon>Alphaproteobacteria</taxon>
        <taxon>Acetobacterales</taxon>
        <taxon>Acetobacteraceae</taxon>
        <taxon>Limobrevibacterium</taxon>
    </lineage>
</organism>
<dbReference type="AlphaFoldDB" id="A0AA42CHW6"/>
<proteinExistence type="predicted"/>
<sequence length="99" mass="11181">MVAYVIFTREKTRNPAQLEVYKEKVPAAFAGHAVTFRARHCRFEVPEGPAAEDVLMLEFPSFEAAKEWYAGPAYQDASSHRFQGADYRCIIVEGLEQPA</sequence>
<keyword evidence="3" id="KW-1185">Reference proteome</keyword>
<dbReference type="Gene3D" id="3.30.70.100">
    <property type="match status" value="1"/>
</dbReference>
<reference evidence="2" key="2">
    <citation type="submission" date="2022-10" db="EMBL/GenBank/DDBJ databases">
        <authorList>
            <person name="Trinh H.N."/>
        </authorList>
    </citation>
    <scope>NUCLEOTIDE SEQUENCE</scope>
    <source>
        <strain evidence="2">RN2-1</strain>
    </source>
</reference>
<protein>
    <submittedName>
        <fullName evidence="2">DUF1330 domain-containing protein</fullName>
    </submittedName>
</protein>
<feature type="domain" description="DUF1330" evidence="1">
    <location>
        <begin position="3"/>
        <end position="95"/>
    </location>
</feature>
<dbReference type="Pfam" id="PF07045">
    <property type="entry name" value="DUF1330"/>
    <property type="match status" value="1"/>
</dbReference>
<dbReference type="EMBL" id="JAPDNT010000008">
    <property type="protein sequence ID" value="MCW3475382.1"/>
    <property type="molecule type" value="Genomic_DNA"/>
</dbReference>
<dbReference type="PANTHER" id="PTHR41521">
    <property type="match status" value="1"/>
</dbReference>
<reference evidence="2" key="1">
    <citation type="submission" date="2022-09" db="EMBL/GenBank/DDBJ databases">
        <title>Rhodovastum sp. nov. RN2-1 isolated from soil in Seongnam, South Korea.</title>
        <authorList>
            <person name="Le N.T."/>
        </authorList>
    </citation>
    <scope>NUCLEOTIDE SEQUENCE</scope>
    <source>
        <strain evidence="2">RN2-1</strain>
    </source>
</reference>
<evidence type="ECO:0000313" key="3">
    <source>
        <dbReference type="Proteomes" id="UP001165679"/>
    </source>
</evidence>
<name>A0AA42CHW6_9PROT</name>
<accession>A0AA42CHW6</accession>
<comment type="caution">
    <text evidence="2">The sequence shown here is derived from an EMBL/GenBank/DDBJ whole genome shotgun (WGS) entry which is preliminary data.</text>
</comment>
<dbReference type="Proteomes" id="UP001165679">
    <property type="component" value="Unassembled WGS sequence"/>
</dbReference>
<dbReference type="InterPro" id="IPR011008">
    <property type="entry name" value="Dimeric_a/b-barrel"/>
</dbReference>
<evidence type="ECO:0000259" key="1">
    <source>
        <dbReference type="Pfam" id="PF07045"/>
    </source>
</evidence>